<protein>
    <recommendedName>
        <fullName evidence="7">C2H2-type domain-containing protein</fullName>
    </recommendedName>
</protein>
<dbReference type="PROSITE" id="PS50157">
    <property type="entry name" value="ZINC_FINGER_C2H2_2"/>
    <property type="match status" value="5"/>
</dbReference>
<feature type="compositionally biased region" description="Basic and acidic residues" evidence="6">
    <location>
        <begin position="323"/>
        <end position="334"/>
    </location>
</feature>
<reference evidence="8" key="2">
    <citation type="submission" date="2020-05" db="UniProtKB">
        <authorList>
            <consortium name="EnsemblMetazoa"/>
        </authorList>
    </citation>
    <scope>IDENTIFICATION</scope>
    <source>
        <strain evidence="8">A-37</strain>
    </source>
</reference>
<proteinExistence type="predicted"/>
<keyword evidence="9" id="KW-1185">Reference proteome</keyword>
<feature type="domain" description="C2H2-type" evidence="7">
    <location>
        <begin position="454"/>
        <end position="481"/>
    </location>
</feature>
<feature type="region of interest" description="Disordered" evidence="6">
    <location>
        <begin position="313"/>
        <end position="335"/>
    </location>
</feature>
<dbReference type="FunFam" id="3.30.160.60:FF:000446">
    <property type="entry name" value="Zinc finger protein"/>
    <property type="match status" value="1"/>
</dbReference>
<evidence type="ECO:0000256" key="1">
    <source>
        <dbReference type="ARBA" id="ARBA00022723"/>
    </source>
</evidence>
<dbReference type="Pfam" id="PF00096">
    <property type="entry name" value="zf-C2H2"/>
    <property type="match status" value="3"/>
</dbReference>
<feature type="domain" description="C2H2-type" evidence="7">
    <location>
        <begin position="368"/>
        <end position="391"/>
    </location>
</feature>
<dbReference type="AlphaFoldDB" id="A0A182MP38"/>
<dbReference type="SMART" id="SM00355">
    <property type="entry name" value="ZnF_C2H2"/>
    <property type="match status" value="7"/>
</dbReference>
<feature type="domain" description="C2H2-type" evidence="7">
    <location>
        <begin position="397"/>
        <end position="425"/>
    </location>
</feature>
<dbReference type="EnsemblMetazoa" id="ACUA022945-RA">
    <property type="protein sequence ID" value="ACUA022945-PA"/>
    <property type="gene ID" value="ACUA022945"/>
</dbReference>
<keyword evidence="1" id="KW-0479">Metal-binding</keyword>
<dbReference type="PROSITE" id="PS00028">
    <property type="entry name" value="ZINC_FINGER_C2H2_1"/>
    <property type="match status" value="4"/>
</dbReference>
<dbReference type="PANTHER" id="PTHR24379">
    <property type="entry name" value="KRAB AND ZINC FINGER DOMAIN-CONTAINING"/>
    <property type="match status" value="1"/>
</dbReference>
<evidence type="ECO:0000313" key="8">
    <source>
        <dbReference type="EnsemblMetazoa" id="ACUA022945-PA"/>
    </source>
</evidence>
<dbReference type="Proteomes" id="UP000075883">
    <property type="component" value="Unassembled WGS sequence"/>
</dbReference>
<evidence type="ECO:0000256" key="2">
    <source>
        <dbReference type="ARBA" id="ARBA00022737"/>
    </source>
</evidence>
<dbReference type="STRING" id="139723.A0A182MP38"/>
<keyword evidence="4" id="KW-0862">Zinc</keyword>
<dbReference type="PANTHER" id="PTHR24379:SF121">
    <property type="entry name" value="C2H2-TYPE DOMAIN-CONTAINING PROTEIN"/>
    <property type="match status" value="1"/>
</dbReference>
<sequence>MQDLVLFSGIQINTDQIGSYVMCLECTNKLKISATFRSTCLSNESHFHELCAVLAASAESTRQETVEYLESDDYLEDTTSMDKFDGGSLDYHSGKWSSESNQEILYEEEYIQEYLQDESTGVIEEHVDDNDFSYSANCVEPGEPLSDDDEWEDDNFGKAFYDTQNKRTHFVKRKGDIPLPGVLYGPAINPVALEDDWFEKDRPTGKRKQHLCDTCGLMTNHLKSHRVNHLKDFYEAYDEEEDVDEDIVEIHDEANIIDTNNQYPNALNESLEDYSANYINIGECSESDEADNEHLELSKNIVNKALQIPAESRSQSTISISSDEGRQAKKIETKRSRKSHRQYLCNLCGKLIHNFSFHLNAHANERKYACPHCPWKMSDKGHLAQHIRCVHLKLISKTCSICGKGFINNKTYASHLLSVHGIGEPCACTMCPRTFNQKSSLKQHMLRAHSNVIIPCDICEMAFKCRQSLKNHMRVHSTEQPYPCSKCPKRFKSSYSRKNHELTHSGIMFECDLCQKSYRYKS</sequence>
<evidence type="ECO:0000256" key="6">
    <source>
        <dbReference type="SAM" id="MobiDB-lite"/>
    </source>
</evidence>
<dbReference type="SUPFAM" id="SSF57667">
    <property type="entry name" value="beta-beta-alpha zinc fingers"/>
    <property type="match status" value="3"/>
</dbReference>
<dbReference type="InterPro" id="IPR013087">
    <property type="entry name" value="Znf_C2H2_type"/>
</dbReference>
<dbReference type="Gene3D" id="3.30.160.60">
    <property type="entry name" value="Classic Zinc Finger"/>
    <property type="match status" value="4"/>
</dbReference>
<evidence type="ECO:0000256" key="4">
    <source>
        <dbReference type="ARBA" id="ARBA00022833"/>
    </source>
</evidence>
<dbReference type="GO" id="GO:0008270">
    <property type="term" value="F:zinc ion binding"/>
    <property type="evidence" value="ECO:0007669"/>
    <property type="project" value="UniProtKB-KW"/>
</dbReference>
<dbReference type="EMBL" id="AXCM01018298">
    <property type="status" value="NOT_ANNOTATED_CDS"/>
    <property type="molecule type" value="Genomic_DNA"/>
</dbReference>
<accession>A0A182MP38</accession>
<dbReference type="GO" id="GO:0005634">
    <property type="term" value="C:nucleus"/>
    <property type="evidence" value="ECO:0007669"/>
    <property type="project" value="UniProtKB-ARBA"/>
</dbReference>
<reference evidence="9" key="1">
    <citation type="submission" date="2013-09" db="EMBL/GenBank/DDBJ databases">
        <title>The Genome Sequence of Anopheles culicifacies species A.</title>
        <authorList>
            <consortium name="The Broad Institute Genomics Platform"/>
            <person name="Neafsey D.E."/>
            <person name="Besansky N."/>
            <person name="Howell P."/>
            <person name="Walton C."/>
            <person name="Young S.K."/>
            <person name="Zeng Q."/>
            <person name="Gargeya S."/>
            <person name="Fitzgerald M."/>
            <person name="Haas B."/>
            <person name="Abouelleil A."/>
            <person name="Allen A.W."/>
            <person name="Alvarado L."/>
            <person name="Arachchi H.M."/>
            <person name="Berlin A.M."/>
            <person name="Chapman S.B."/>
            <person name="Gainer-Dewar J."/>
            <person name="Goldberg J."/>
            <person name="Griggs A."/>
            <person name="Gujja S."/>
            <person name="Hansen M."/>
            <person name="Howarth C."/>
            <person name="Imamovic A."/>
            <person name="Ireland A."/>
            <person name="Larimer J."/>
            <person name="McCowan C."/>
            <person name="Murphy C."/>
            <person name="Pearson M."/>
            <person name="Poon T.W."/>
            <person name="Priest M."/>
            <person name="Roberts A."/>
            <person name="Saif S."/>
            <person name="Shea T."/>
            <person name="Sisk P."/>
            <person name="Sykes S."/>
            <person name="Wortman J."/>
            <person name="Nusbaum C."/>
            <person name="Birren B."/>
        </authorList>
    </citation>
    <scope>NUCLEOTIDE SEQUENCE [LARGE SCALE GENOMIC DNA]</scope>
    <source>
        <strain evidence="9">A-37</strain>
    </source>
</reference>
<evidence type="ECO:0000259" key="7">
    <source>
        <dbReference type="PROSITE" id="PS50157"/>
    </source>
</evidence>
<dbReference type="VEuPathDB" id="VectorBase:ACUA022945"/>
<feature type="domain" description="C2H2-type" evidence="7">
    <location>
        <begin position="426"/>
        <end position="451"/>
    </location>
</feature>
<dbReference type="Pfam" id="PF13894">
    <property type="entry name" value="zf-C2H2_4"/>
    <property type="match status" value="1"/>
</dbReference>
<feature type="domain" description="C2H2-type" evidence="7">
    <location>
        <begin position="482"/>
        <end position="506"/>
    </location>
</feature>
<keyword evidence="2" id="KW-0677">Repeat</keyword>
<dbReference type="InterPro" id="IPR036236">
    <property type="entry name" value="Znf_C2H2_sf"/>
</dbReference>
<evidence type="ECO:0000313" key="9">
    <source>
        <dbReference type="Proteomes" id="UP000075883"/>
    </source>
</evidence>
<evidence type="ECO:0000256" key="3">
    <source>
        <dbReference type="ARBA" id="ARBA00022771"/>
    </source>
</evidence>
<organism evidence="8 9">
    <name type="scientific">Anopheles culicifacies</name>
    <dbReference type="NCBI Taxonomy" id="139723"/>
    <lineage>
        <taxon>Eukaryota</taxon>
        <taxon>Metazoa</taxon>
        <taxon>Ecdysozoa</taxon>
        <taxon>Arthropoda</taxon>
        <taxon>Hexapoda</taxon>
        <taxon>Insecta</taxon>
        <taxon>Pterygota</taxon>
        <taxon>Neoptera</taxon>
        <taxon>Endopterygota</taxon>
        <taxon>Diptera</taxon>
        <taxon>Nematocera</taxon>
        <taxon>Culicoidea</taxon>
        <taxon>Culicidae</taxon>
        <taxon>Anophelinae</taxon>
        <taxon>Anopheles</taxon>
        <taxon>culicifacies species complex</taxon>
    </lineage>
</organism>
<keyword evidence="3 5" id="KW-0863">Zinc-finger</keyword>
<evidence type="ECO:0000256" key="5">
    <source>
        <dbReference type="PROSITE-ProRule" id="PRU00042"/>
    </source>
</evidence>
<name>A0A182MP38_9DIPT</name>
<dbReference type="FunFam" id="3.30.160.60:FF:002753">
    <property type="entry name" value="AGAP011403-PA"/>
    <property type="match status" value="1"/>
</dbReference>
<feature type="compositionally biased region" description="Low complexity" evidence="6">
    <location>
        <begin position="313"/>
        <end position="322"/>
    </location>
</feature>